<gene>
    <name evidence="1" type="ORF">NCTC12120_06250</name>
</gene>
<evidence type="ECO:0000313" key="1">
    <source>
        <dbReference type="EMBL" id="SQC93136.1"/>
    </source>
</evidence>
<dbReference type="Proteomes" id="UP000251197">
    <property type="component" value="Unassembled WGS sequence"/>
</dbReference>
<proteinExistence type="predicted"/>
<accession>A0A2X3J0U9</accession>
<sequence length="50" mass="4880">MAPTSSDIALAAIDATEGEDKFSFSGGKFTADVDGAGNEIALSGSADSAL</sequence>
<organism evidence="1 2">
    <name type="scientific">Cedecea neteri</name>
    <dbReference type="NCBI Taxonomy" id="158822"/>
    <lineage>
        <taxon>Bacteria</taxon>
        <taxon>Pseudomonadati</taxon>
        <taxon>Pseudomonadota</taxon>
        <taxon>Gammaproteobacteria</taxon>
        <taxon>Enterobacterales</taxon>
        <taxon>Enterobacteriaceae</taxon>
        <taxon>Cedecea</taxon>
    </lineage>
</organism>
<evidence type="ECO:0000313" key="2">
    <source>
        <dbReference type="Proteomes" id="UP000251197"/>
    </source>
</evidence>
<reference evidence="1 2" key="1">
    <citation type="submission" date="2018-06" db="EMBL/GenBank/DDBJ databases">
        <authorList>
            <consortium name="Pathogen Informatics"/>
            <person name="Doyle S."/>
        </authorList>
    </citation>
    <scope>NUCLEOTIDE SEQUENCE [LARGE SCALE GENOMIC DNA]</scope>
    <source>
        <strain evidence="1 2">NCTC12120</strain>
    </source>
</reference>
<name>A0A2X3J0U9_9ENTR</name>
<dbReference type="AlphaFoldDB" id="A0A2X3J0U9"/>
<protein>
    <submittedName>
        <fullName evidence="1">Uncharacterized protein</fullName>
    </submittedName>
</protein>
<dbReference type="EMBL" id="UAVU01000010">
    <property type="protein sequence ID" value="SQC93136.1"/>
    <property type="molecule type" value="Genomic_DNA"/>
</dbReference>